<dbReference type="EMBL" id="FOGI01000004">
    <property type="protein sequence ID" value="SER64983.1"/>
    <property type="molecule type" value="Genomic_DNA"/>
</dbReference>
<evidence type="ECO:0000259" key="2">
    <source>
        <dbReference type="Pfam" id="PF01337"/>
    </source>
</evidence>
<dbReference type="InterPro" id="IPR000468">
    <property type="entry name" value="Barstar"/>
</dbReference>
<dbReference type="SUPFAM" id="SSF52038">
    <property type="entry name" value="Barstar-related"/>
    <property type="match status" value="1"/>
</dbReference>
<dbReference type="CDD" id="cd05141">
    <property type="entry name" value="Barstar_evA4336-like"/>
    <property type="match status" value="1"/>
</dbReference>
<proteinExistence type="inferred from homology"/>
<keyword evidence="4" id="KW-1185">Reference proteome</keyword>
<evidence type="ECO:0000313" key="4">
    <source>
        <dbReference type="Proteomes" id="UP000199051"/>
    </source>
</evidence>
<gene>
    <name evidence="3" type="ORF">SAMN04487818_104472</name>
</gene>
<name>A0A1H9QZ42_9PSEU</name>
<comment type="similarity">
    <text evidence="1">Belongs to the barstar family.</text>
</comment>
<accession>A0A1H9QZ42</accession>
<evidence type="ECO:0000313" key="3">
    <source>
        <dbReference type="EMBL" id="SER64983.1"/>
    </source>
</evidence>
<dbReference type="Proteomes" id="UP000199051">
    <property type="component" value="Unassembled WGS sequence"/>
</dbReference>
<dbReference type="RefSeq" id="WP_092777049.1">
    <property type="nucleotide sequence ID" value="NZ_FOGI01000004.1"/>
</dbReference>
<evidence type="ECO:0000256" key="1">
    <source>
        <dbReference type="ARBA" id="ARBA00006845"/>
    </source>
</evidence>
<dbReference type="InterPro" id="IPR035905">
    <property type="entry name" value="Barstar-like_sf"/>
</dbReference>
<sequence>MTDYAVDGTGIRSKRAMFTSLAGALSFPDWFGHNLDGLYDCLTDLSWLPEGVITVVWTDSTVLAAADPAGYAGIREVLDDAVEGFATPGRSLAVVIS</sequence>
<dbReference type="AlphaFoldDB" id="A0A1H9QZ42"/>
<protein>
    <submittedName>
        <fullName evidence="3">Barstar, RNAse (Barnase) inhibitor</fullName>
    </submittedName>
</protein>
<feature type="domain" description="Barstar (barnase inhibitor)" evidence="2">
    <location>
        <begin position="5"/>
        <end position="96"/>
    </location>
</feature>
<dbReference type="Gene3D" id="3.30.370.10">
    <property type="entry name" value="Barstar-like"/>
    <property type="match status" value="1"/>
</dbReference>
<reference evidence="4" key="1">
    <citation type="submission" date="2016-10" db="EMBL/GenBank/DDBJ databases">
        <authorList>
            <person name="Varghese N."/>
            <person name="Submissions S."/>
        </authorList>
    </citation>
    <scope>NUCLEOTIDE SEQUENCE [LARGE SCALE GENOMIC DNA]</scope>
    <source>
        <strain evidence="4">DSM 44260</strain>
    </source>
</reference>
<dbReference type="STRING" id="155974.SAMN04487818_104472"/>
<dbReference type="Pfam" id="PF01337">
    <property type="entry name" value="Barstar"/>
    <property type="match status" value="1"/>
</dbReference>
<organism evidence="3 4">
    <name type="scientific">Actinokineospora terrae</name>
    <dbReference type="NCBI Taxonomy" id="155974"/>
    <lineage>
        <taxon>Bacteria</taxon>
        <taxon>Bacillati</taxon>
        <taxon>Actinomycetota</taxon>
        <taxon>Actinomycetes</taxon>
        <taxon>Pseudonocardiales</taxon>
        <taxon>Pseudonocardiaceae</taxon>
        <taxon>Actinokineospora</taxon>
    </lineage>
</organism>